<feature type="transmembrane region" description="Helical" evidence="5">
    <location>
        <begin position="395"/>
        <end position="413"/>
    </location>
</feature>
<feature type="transmembrane region" description="Helical" evidence="5">
    <location>
        <begin position="176"/>
        <end position="198"/>
    </location>
</feature>
<comment type="subcellular location">
    <subcellularLocation>
        <location evidence="1">Cell membrane</location>
        <topology evidence="1">Multi-pass membrane protein</topology>
    </subcellularLocation>
</comment>
<protein>
    <submittedName>
        <fullName evidence="7">MFS family permease</fullName>
    </submittedName>
</protein>
<dbReference type="EMBL" id="JACHND010000001">
    <property type="protein sequence ID" value="MBB4701185.1"/>
    <property type="molecule type" value="Genomic_DNA"/>
</dbReference>
<accession>A0A7W7GA01</accession>
<dbReference type="InterPro" id="IPR011701">
    <property type="entry name" value="MFS"/>
</dbReference>
<feature type="domain" description="Major facilitator superfamily (MFS) profile" evidence="6">
    <location>
        <begin position="17"/>
        <end position="420"/>
    </location>
</feature>
<dbReference type="SUPFAM" id="SSF103473">
    <property type="entry name" value="MFS general substrate transporter"/>
    <property type="match status" value="1"/>
</dbReference>
<name>A0A7W7GA01_9ACTN</name>
<feature type="transmembrane region" description="Helical" evidence="5">
    <location>
        <begin position="300"/>
        <end position="319"/>
    </location>
</feature>
<dbReference type="PROSITE" id="PS50850">
    <property type="entry name" value="MFS"/>
    <property type="match status" value="1"/>
</dbReference>
<dbReference type="InterPro" id="IPR020846">
    <property type="entry name" value="MFS_dom"/>
</dbReference>
<dbReference type="InterPro" id="IPR036259">
    <property type="entry name" value="MFS_trans_sf"/>
</dbReference>
<dbReference type="PANTHER" id="PTHR23530:SF1">
    <property type="entry name" value="PERMEASE, MAJOR FACILITATOR SUPERFAMILY-RELATED"/>
    <property type="match status" value="1"/>
</dbReference>
<evidence type="ECO:0000256" key="4">
    <source>
        <dbReference type="ARBA" id="ARBA00023136"/>
    </source>
</evidence>
<feature type="transmembrane region" description="Helical" evidence="5">
    <location>
        <begin position="49"/>
        <end position="70"/>
    </location>
</feature>
<evidence type="ECO:0000313" key="7">
    <source>
        <dbReference type="EMBL" id="MBB4701185.1"/>
    </source>
</evidence>
<reference evidence="7 8" key="1">
    <citation type="submission" date="2020-08" db="EMBL/GenBank/DDBJ databases">
        <title>Sequencing the genomes of 1000 actinobacteria strains.</title>
        <authorList>
            <person name="Klenk H.-P."/>
        </authorList>
    </citation>
    <scope>NUCLEOTIDE SEQUENCE [LARGE SCALE GENOMIC DNA]</scope>
    <source>
        <strain evidence="7 8">DSM 45784</strain>
    </source>
</reference>
<evidence type="ECO:0000256" key="1">
    <source>
        <dbReference type="ARBA" id="ARBA00004651"/>
    </source>
</evidence>
<organism evidence="7 8">
    <name type="scientific">Sphaerisporangium siamense</name>
    <dbReference type="NCBI Taxonomy" id="795645"/>
    <lineage>
        <taxon>Bacteria</taxon>
        <taxon>Bacillati</taxon>
        <taxon>Actinomycetota</taxon>
        <taxon>Actinomycetes</taxon>
        <taxon>Streptosporangiales</taxon>
        <taxon>Streptosporangiaceae</taxon>
        <taxon>Sphaerisporangium</taxon>
    </lineage>
</organism>
<dbReference type="GO" id="GO:0022857">
    <property type="term" value="F:transmembrane transporter activity"/>
    <property type="evidence" value="ECO:0007669"/>
    <property type="project" value="InterPro"/>
</dbReference>
<keyword evidence="8" id="KW-1185">Reference proteome</keyword>
<dbReference type="GO" id="GO:0005886">
    <property type="term" value="C:plasma membrane"/>
    <property type="evidence" value="ECO:0007669"/>
    <property type="project" value="UniProtKB-SubCell"/>
</dbReference>
<dbReference type="CDD" id="cd06174">
    <property type="entry name" value="MFS"/>
    <property type="match status" value="1"/>
</dbReference>
<feature type="transmembrane region" description="Helical" evidence="5">
    <location>
        <begin position="82"/>
        <end position="105"/>
    </location>
</feature>
<comment type="caution">
    <text evidence="7">The sequence shown here is derived from an EMBL/GenBank/DDBJ whole genome shotgun (WGS) entry which is preliminary data.</text>
</comment>
<dbReference type="AlphaFoldDB" id="A0A7W7GA01"/>
<dbReference type="InterPro" id="IPR005829">
    <property type="entry name" value="Sugar_transporter_CS"/>
</dbReference>
<evidence type="ECO:0000256" key="5">
    <source>
        <dbReference type="SAM" id="Phobius"/>
    </source>
</evidence>
<sequence>MTGLAATTAPVLSPRSALRRYGLISALTWLPPGLMMASMILLMSSRGLGLAQIGVVMSCYSIVVLVLELPTGGLADVVGRRAVLAAAALFMVAGMGLLAVAGSFWPFVAASALKGVGRALSSGPPQAWYVDTLHAAEGPDADLKPGLARGSAMSSTALCAGTLAGGVLPLLVPWGLAAPMVAASAAAVALFVVVLVAMPEPPHPRPSLRSVLRDVPRTMRAGVRLGVADRGLRRLLSVAFALGVALSSVEMLTPGRLGDLTGDPEAASFLYGLVTAAGFGASALGSWIAPRVVRLLRGPVAAAIAGTALVAGAIGALAASASLPGVAGVAVTIGAYMVMFAAGAVPELVRNEMMHRRVGSSRRATLMSVDSLQLQFGGMSATLGLGLLVSRTGLGVGWAVVAALILLSALLYVRLPQEHPS</sequence>
<evidence type="ECO:0000256" key="3">
    <source>
        <dbReference type="ARBA" id="ARBA00022989"/>
    </source>
</evidence>
<feature type="transmembrane region" description="Helical" evidence="5">
    <location>
        <begin position="269"/>
        <end position="288"/>
    </location>
</feature>
<dbReference type="PROSITE" id="PS00216">
    <property type="entry name" value="SUGAR_TRANSPORT_1"/>
    <property type="match status" value="1"/>
</dbReference>
<evidence type="ECO:0000256" key="2">
    <source>
        <dbReference type="ARBA" id="ARBA00022692"/>
    </source>
</evidence>
<keyword evidence="2 5" id="KW-0812">Transmembrane</keyword>
<feature type="transmembrane region" description="Helical" evidence="5">
    <location>
        <begin position="325"/>
        <end position="345"/>
    </location>
</feature>
<feature type="transmembrane region" description="Helical" evidence="5">
    <location>
        <begin position="232"/>
        <end position="249"/>
    </location>
</feature>
<proteinExistence type="predicted"/>
<feature type="transmembrane region" description="Helical" evidence="5">
    <location>
        <begin position="366"/>
        <end position="389"/>
    </location>
</feature>
<gene>
    <name evidence="7" type="ORF">BJ982_002729</name>
</gene>
<evidence type="ECO:0000313" key="8">
    <source>
        <dbReference type="Proteomes" id="UP000542210"/>
    </source>
</evidence>
<dbReference type="PANTHER" id="PTHR23530">
    <property type="entry name" value="TRANSPORT PROTEIN-RELATED"/>
    <property type="match status" value="1"/>
</dbReference>
<feature type="transmembrane region" description="Helical" evidence="5">
    <location>
        <begin position="21"/>
        <end position="43"/>
    </location>
</feature>
<dbReference type="Pfam" id="PF07690">
    <property type="entry name" value="MFS_1"/>
    <property type="match status" value="1"/>
</dbReference>
<evidence type="ECO:0000259" key="6">
    <source>
        <dbReference type="PROSITE" id="PS50850"/>
    </source>
</evidence>
<keyword evidence="4 5" id="KW-0472">Membrane</keyword>
<dbReference type="InterPro" id="IPR053160">
    <property type="entry name" value="MFS_DHA3_Transporter"/>
</dbReference>
<keyword evidence="3 5" id="KW-1133">Transmembrane helix</keyword>
<dbReference type="RefSeq" id="WP_184880104.1">
    <property type="nucleotide sequence ID" value="NZ_BOOV01000027.1"/>
</dbReference>
<dbReference type="Gene3D" id="1.20.1250.20">
    <property type="entry name" value="MFS general substrate transporter like domains"/>
    <property type="match status" value="1"/>
</dbReference>
<dbReference type="Proteomes" id="UP000542210">
    <property type="component" value="Unassembled WGS sequence"/>
</dbReference>